<dbReference type="Proteomes" id="UP001558613">
    <property type="component" value="Unassembled WGS sequence"/>
</dbReference>
<dbReference type="Gene3D" id="1.20.5.340">
    <property type="match status" value="1"/>
</dbReference>
<name>A0ABR3LFW1_9TELE</name>
<dbReference type="EMBL" id="JAYMGO010000022">
    <property type="protein sequence ID" value="KAL1250589.1"/>
    <property type="molecule type" value="Genomic_DNA"/>
</dbReference>
<dbReference type="PANTHER" id="PTHR11505">
    <property type="entry name" value="L1 TRANSPOSABLE ELEMENT-RELATED"/>
    <property type="match status" value="1"/>
</dbReference>
<reference evidence="2 3" key="1">
    <citation type="submission" date="2023-09" db="EMBL/GenBank/DDBJ databases">
        <authorList>
            <person name="Wang M."/>
        </authorList>
    </citation>
    <scope>NUCLEOTIDE SEQUENCE [LARGE SCALE GENOMIC DNA]</scope>
    <source>
        <strain evidence="2">GT-2023</strain>
        <tissue evidence="2">Liver</tissue>
    </source>
</reference>
<evidence type="ECO:0008006" key="4">
    <source>
        <dbReference type="Google" id="ProtNLM"/>
    </source>
</evidence>
<comment type="caution">
    <text evidence="2">The sequence shown here is derived from an EMBL/GenBank/DDBJ whole genome shotgun (WGS) entry which is preliminary data.</text>
</comment>
<accession>A0ABR3LFW1</accession>
<evidence type="ECO:0000256" key="1">
    <source>
        <dbReference type="SAM" id="MobiDB-lite"/>
    </source>
</evidence>
<proteinExistence type="predicted"/>
<evidence type="ECO:0000313" key="3">
    <source>
        <dbReference type="Proteomes" id="UP001558613"/>
    </source>
</evidence>
<dbReference type="Gene3D" id="3.30.70.1820">
    <property type="entry name" value="L1 transposable element, RRM domain"/>
    <property type="match status" value="1"/>
</dbReference>
<protein>
    <recommendedName>
        <fullName evidence="4">Transposase element L1Md-A101/L1Md-A102/L1Md-A2</fullName>
    </recommendedName>
</protein>
<gene>
    <name evidence="2" type="ORF">QQF64_018385</name>
</gene>
<sequence length="268" mass="29874">MSKGKGKQLEKERETSSSPGVSLTLAEISALHEELRASLAADFKASFETLDTKLDNIHSTVAAHGQRIDSLESGLTEVSERLELLEATCSGISKDNESLRAKLSDLEGRSRRQNVRIVGLPESIEGPRPTAFFSTLLVEVLGDQILSSPPELDRAHRTPAPKPAPGQRPRPVILRFHRYQVKDLVIRESRKKGVLIYQGHTIRIFDDYSPDVLKLRGEFKEAMAELYKRGLKPALLFPARLRITLANGEKKWLLSATEANKFVQSLDV</sequence>
<feature type="region of interest" description="Disordered" evidence="1">
    <location>
        <begin position="1"/>
        <end position="21"/>
    </location>
</feature>
<keyword evidence="3" id="KW-1185">Reference proteome</keyword>
<evidence type="ECO:0000313" key="2">
    <source>
        <dbReference type="EMBL" id="KAL1250589.1"/>
    </source>
</evidence>
<dbReference type="InterPro" id="IPR004244">
    <property type="entry name" value="Transposase_22"/>
</dbReference>
<feature type="region of interest" description="Disordered" evidence="1">
    <location>
        <begin position="149"/>
        <end position="169"/>
    </location>
</feature>
<organism evidence="2 3">
    <name type="scientific">Cirrhinus molitorella</name>
    <name type="common">mud carp</name>
    <dbReference type="NCBI Taxonomy" id="172907"/>
    <lineage>
        <taxon>Eukaryota</taxon>
        <taxon>Metazoa</taxon>
        <taxon>Chordata</taxon>
        <taxon>Craniata</taxon>
        <taxon>Vertebrata</taxon>
        <taxon>Euteleostomi</taxon>
        <taxon>Actinopterygii</taxon>
        <taxon>Neopterygii</taxon>
        <taxon>Teleostei</taxon>
        <taxon>Ostariophysi</taxon>
        <taxon>Cypriniformes</taxon>
        <taxon>Cyprinidae</taxon>
        <taxon>Labeoninae</taxon>
        <taxon>Labeonini</taxon>
        <taxon>Cirrhinus</taxon>
    </lineage>
</organism>